<dbReference type="KEGG" id="tso:IZ6_25020"/>
<protein>
    <submittedName>
        <fullName evidence="1">Uncharacterized protein</fullName>
    </submittedName>
</protein>
<dbReference type="RefSeq" id="WP_222875388.1">
    <property type="nucleotide sequence ID" value="NZ_AP023361.1"/>
</dbReference>
<evidence type="ECO:0000313" key="1">
    <source>
        <dbReference type="EMBL" id="BCJ91767.1"/>
    </source>
</evidence>
<organism evidence="1 2">
    <name type="scientific">Terrihabitans soli</name>
    <dbReference type="NCBI Taxonomy" id="708113"/>
    <lineage>
        <taxon>Bacteria</taxon>
        <taxon>Pseudomonadati</taxon>
        <taxon>Pseudomonadota</taxon>
        <taxon>Alphaproteobacteria</taxon>
        <taxon>Hyphomicrobiales</taxon>
        <taxon>Terrihabitans</taxon>
    </lineage>
</organism>
<dbReference type="Proteomes" id="UP000515317">
    <property type="component" value="Chromosome"/>
</dbReference>
<proteinExistence type="predicted"/>
<evidence type="ECO:0000313" key="2">
    <source>
        <dbReference type="Proteomes" id="UP000515317"/>
    </source>
</evidence>
<keyword evidence="2" id="KW-1185">Reference proteome</keyword>
<dbReference type="EMBL" id="AP023361">
    <property type="protein sequence ID" value="BCJ91767.1"/>
    <property type="molecule type" value="Genomic_DNA"/>
</dbReference>
<gene>
    <name evidence="1" type="ORF">IZ6_25020</name>
</gene>
<reference evidence="1 2" key="1">
    <citation type="submission" date="2020-08" db="EMBL/GenBank/DDBJ databases">
        <title>Genome sequence of Rhizobiales bacterium strain IZ6.</title>
        <authorList>
            <person name="Nakai R."/>
            <person name="Naganuma T."/>
        </authorList>
    </citation>
    <scope>NUCLEOTIDE SEQUENCE [LARGE SCALE GENOMIC DNA]</scope>
    <source>
        <strain evidence="1 2">IZ6</strain>
    </source>
</reference>
<sequence>MTRLRLGKNSVGDFKAQILKTGANPNDPAFGDILFDSDYPNMRVYETGHVTLAWATGTSFSPSAGQTVIDTVDRPFVPICLSMAWRPYVEGNVDLTALWGIGPYNRFGGGTNSARPTMMRTLPISHRGICPNVYDDGVLQQIRGYRLRVYSNQLIVNNYFRSGGPRNVESVTTCENIGGGQTLCTTARFDYYGSNPHASYSGNQIKLTYHLLELL</sequence>
<dbReference type="AlphaFoldDB" id="A0A6S6QV20"/>
<name>A0A6S6QV20_9HYPH</name>
<accession>A0A6S6QV20</accession>